<dbReference type="EMBL" id="ONZF01000001">
    <property type="protein sequence ID" value="SPJ22421.1"/>
    <property type="molecule type" value="Genomic_DNA"/>
</dbReference>
<evidence type="ECO:0000259" key="1">
    <source>
        <dbReference type="Pfam" id="PF13547"/>
    </source>
</evidence>
<gene>
    <name evidence="4" type="ORF">PAA8504_00214</name>
</gene>
<dbReference type="CDD" id="cd19607">
    <property type="entry name" value="GTA_TIM-barrel-like"/>
    <property type="match status" value="1"/>
</dbReference>
<dbReference type="OrthoDB" id="8445115at2"/>
<feature type="domain" description="Rcc01698-like C-terminal" evidence="3">
    <location>
        <begin position="1056"/>
        <end position="1156"/>
    </location>
</feature>
<evidence type="ECO:0000313" key="4">
    <source>
        <dbReference type="EMBL" id="SPJ22421.1"/>
    </source>
</evidence>
<protein>
    <recommendedName>
        <fullName evidence="6">Host specificity protein</fullName>
    </recommendedName>
</protein>
<keyword evidence="5" id="KW-1185">Reference proteome</keyword>
<evidence type="ECO:0000259" key="3">
    <source>
        <dbReference type="Pfam" id="PF23666"/>
    </source>
</evidence>
<evidence type="ECO:0000259" key="2">
    <source>
        <dbReference type="Pfam" id="PF13550"/>
    </source>
</evidence>
<feature type="domain" description="GTA TIM-barrel-like" evidence="1">
    <location>
        <begin position="453"/>
        <end position="748"/>
    </location>
</feature>
<dbReference type="InterPro" id="IPR032876">
    <property type="entry name" value="J_dom"/>
</dbReference>
<dbReference type="InterPro" id="IPR025195">
    <property type="entry name" value="GTA_TIM_dom"/>
</dbReference>
<proteinExistence type="predicted"/>
<dbReference type="InterPro" id="IPR056490">
    <property type="entry name" value="Rcc01698_C"/>
</dbReference>
<dbReference type="RefSeq" id="WP_108892315.1">
    <property type="nucleotide sequence ID" value="NZ_ONZF01000001.1"/>
</dbReference>
<name>A0A2R8BQK9_9RHOB</name>
<dbReference type="Pfam" id="PF13550">
    <property type="entry name" value="Phage-tail_3"/>
    <property type="match status" value="1"/>
</dbReference>
<reference evidence="4 5" key="1">
    <citation type="submission" date="2018-03" db="EMBL/GenBank/DDBJ databases">
        <authorList>
            <person name="Keele B.F."/>
        </authorList>
    </citation>
    <scope>NUCLEOTIDE SEQUENCE [LARGE SCALE GENOMIC DNA]</scope>
    <source>
        <strain evidence="4 5">CECT 8504</strain>
    </source>
</reference>
<dbReference type="Proteomes" id="UP000244912">
    <property type="component" value="Unassembled WGS sequence"/>
</dbReference>
<organism evidence="4 5">
    <name type="scientific">Palleronia abyssalis</name>
    <dbReference type="NCBI Taxonomy" id="1501240"/>
    <lineage>
        <taxon>Bacteria</taxon>
        <taxon>Pseudomonadati</taxon>
        <taxon>Pseudomonadota</taxon>
        <taxon>Alphaproteobacteria</taxon>
        <taxon>Rhodobacterales</taxon>
        <taxon>Roseobacteraceae</taxon>
        <taxon>Palleronia</taxon>
    </lineage>
</organism>
<feature type="domain" description="Tip attachment protein J" evidence="2">
    <location>
        <begin position="808"/>
        <end position="965"/>
    </location>
</feature>
<dbReference type="Pfam" id="PF13547">
    <property type="entry name" value="GTA_TIM"/>
    <property type="match status" value="1"/>
</dbReference>
<dbReference type="Pfam" id="PF23666">
    <property type="entry name" value="Rcc01698_C"/>
    <property type="match status" value="1"/>
</dbReference>
<accession>A0A2R8BQK9</accession>
<evidence type="ECO:0000313" key="5">
    <source>
        <dbReference type="Proteomes" id="UP000244912"/>
    </source>
</evidence>
<sequence>MATILLLAAGGAIGSSIGGGMLGLGSAVIGRAVGASVGQMVDRRIGAIGQNVLGSGSGAVEQGRLERLRLTSTGEGTVIPRVFGRTRIAGHVIWSTDFVETVVDRGESTGGGKGSPAVGKTIYSYTISLAFGLCEGEIASVSRIWADGQEVPREALNLRVYKGSEEQLPDPLIEAKEGFGNAPAYRGVAYLVIEDLNLSAFGNRVPQFSFEVIRNESGKAFGDMAEHVRAVSIIPGTGEYSLATTPVRYEDQPGASKFTNAHSYVGQTDFLASLSALNDELPNCRAASLVVSWFGNDLRCGSCKIRPMVERVGRDGVEIPWRAGGLNANAVAAIPESEGRPVYGGTPADDAVIEGIRALRDAGKDVMFYPFILMNQLAGNGLPDPYGSAEQAALPWRGRITGSIAPGRTGTVDRTGQADAEISMFFGAAQAGDFEVSKDGDRTLIKYSGPDEWSLRRFVLHYAHLCVAAGGVDSFCIASELRGLTQLRGQNGFPGVVALRKLAADVRKILGPETAISYAADWSEYFGYAPQDGSGDIYFHLDQLWADDNIDFVGIDNYMPLSDWRDRPAEADSSYAGPHDLGYLKANICGGEGYDWFYASAADRDAQIRTTITDGVHSEPWVWRYKDIRNWWGNVHHDRVGGVRLNNPTNWVPQSKPVRFTEIGCPAIDKGTNQPNKFVDPKSSESSLPFFSNGGRDDFLQVQYIRAMDEYWNDAVNNPSSDKYDGRMVASEHSYVWTWDARPYPQFPALADTWADGENYYRGHWITGRASYRTLQSVVSEICDRAGIADFDVSDLTGVVRGYTISDIATGRSAIQPLMLTHGFDAIEREGKLVFRMRSGTPCAIIDENRVVQLGQDNGDITSIRNPNAEQVARFSIGYIAEDGAFSARSAYVARSERDDGTVARAEIPLVLTTEEGRSIAARWFAETEVGRDRIRFGLPRSAGHLGAGDVIEIRGGSYRIDRVELAEFQLVEASRVGRHQYDAPLLKDGITDVEVRIIPAPVLPVILDLPAFGREGDVDGPVIATASVPWSGEVSVHASLENSSYALKTVCRSRATIGETSSELVRGPVGRFDRANVLRVKLLAGDLRSRTEIEFLAGANSIAVGKEEEDRWEILQFKDAILVEPGTYELTGLLRGQFGTDASMPEAWPVGTRVVLLDNALESLGGAAYFRGSVRHFRIGPAAQSIEGPSYVHKEHEFSANWQCPLSPVHLKSRRISSGTEFTWVRRTRKGGDDWEAFEIPLGEEREQYLVQVMRSGVVVRETICESPRWVYPEADRLLDGPNCSIAVSQVSYSYGPGASAAILVPDLQD</sequence>
<dbReference type="Gene3D" id="3.20.20.80">
    <property type="entry name" value="Glycosidases"/>
    <property type="match status" value="1"/>
</dbReference>
<evidence type="ECO:0008006" key="6">
    <source>
        <dbReference type="Google" id="ProtNLM"/>
    </source>
</evidence>